<dbReference type="PANTHER" id="PTHR48041:SF139">
    <property type="entry name" value="PROTEIN SCARLET"/>
    <property type="match status" value="1"/>
</dbReference>
<evidence type="ECO:0000256" key="7">
    <source>
        <dbReference type="ARBA" id="ARBA00022989"/>
    </source>
</evidence>
<proteinExistence type="inferred from homology"/>
<keyword evidence="3" id="KW-0813">Transport</keyword>
<feature type="domain" description="ABC transporter" evidence="10">
    <location>
        <begin position="27"/>
        <end position="272"/>
    </location>
</feature>
<keyword evidence="7 9" id="KW-1133">Transmembrane helix</keyword>
<comment type="similarity">
    <text evidence="2">Belongs to the ABC transporter superfamily. ABCG family. Eye pigment precursor importer (TC 3.A.1.204) subfamily.</text>
</comment>
<feature type="transmembrane region" description="Helical" evidence="9">
    <location>
        <begin position="595"/>
        <end position="614"/>
    </location>
</feature>
<keyword evidence="8 9" id="KW-0472">Membrane</keyword>
<dbReference type="InterPro" id="IPR027417">
    <property type="entry name" value="P-loop_NTPase"/>
</dbReference>
<dbReference type="InterPro" id="IPR043926">
    <property type="entry name" value="ABCG_dom"/>
</dbReference>
<reference evidence="11" key="1">
    <citation type="submission" date="2021-05" db="EMBL/GenBank/DDBJ databases">
        <authorList>
            <person name="Alioto T."/>
            <person name="Alioto T."/>
            <person name="Gomez Garrido J."/>
        </authorList>
    </citation>
    <scope>NUCLEOTIDE SEQUENCE</scope>
</reference>
<dbReference type="PROSITE" id="PS00211">
    <property type="entry name" value="ABC_TRANSPORTER_1"/>
    <property type="match status" value="1"/>
</dbReference>
<organism evidence="11">
    <name type="scientific">Cacopsylla melanoneura</name>
    <dbReference type="NCBI Taxonomy" id="428564"/>
    <lineage>
        <taxon>Eukaryota</taxon>
        <taxon>Metazoa</taxon>
        <taxon>Ecdysozoa</taxon>
        <taxon>Arthropoda</taxon>
        <taxon>Hexapoda</taxon>
        <taxon>Insecta</taxon>
        <taxon>Pterygota</taxon>
        <taxon>Neoptera</taxon>
        <taxon>Paraneoptera</taxon>
        <taxon>Hemiptera</taxon>
        <taxon>Sternorrhyncha</taxon>
        <taxon>Psylloidea</taxon>
        <taxon>Psyllidae</taxon>
        <taxon>Psyllinae</taxon>
        <taxon>Cacopsylla</taxon>
    </lineage>
</organism>
<dbReference type="EMBL" id="HBUF01574480">
    <property type="protein sequence ID" value="CAG6767791.1"/>
    <property type="molecule type" value="Transcribed_RNA"/>
</dbReference>
<feature type="transmembrane region" description="Helical" evidence="9">
    <location>
        <begin position="475"/>
        <end position="499"/>
    </location>
</feature>
<dbReference type="GO" id="GO:0005524">
    <property type="term" value="F:ATP binding"/>
    <property type="evidence" value="ECO:0007669"/>
    <property type="project" value="UniProtKB-KW"/>
</dbReference>
<dbReference type="SMART" id="SM00382">
    <property type="entry name" value="AAA"/>
    <property type="match status" value="1"/>
</dbReference>
<dbReference type="SUPFAM" id="SSF52540">
    <property type="entry name" value="P-loop containing nucleoside triphosphate hydrolases"/>
    <property type="match status" value="1"/>
</dbReference>
<comment type="subcellular location">
    <subcellularLocation>
        <location evidence="1">Membrane</location>
        <topology evidence="1">Multi-pass membrane protein</topology>
    </subcellularLocation>
</comment>
<evidence type="ECO:0000256" key="9">
    <source>
        <dbReference type="SAM" id="Phobius"/>
    </source>
</evidence>
<dbReference type="GO" id="GO:0005886">
    <property type="term" value="C:plasma membrane"/>
    <property type="evidence" value="ECO:0007669"/>
    <property type="project" value="TreeGrafter"/>
</dbReference>
<dbReference type="EMBL" id="HBUF01033405">
    <property type="protein sequence ID" value="CAG6615636.1"/>
    <property type="molecule type" value="Transcribed_RNA"/>
</dbReference>
<keyword evidence="6" id="KW-0067">ATP-binding</keyword>
<evidence type="ECO:0000259" key="10">
    <source>
        <dbReference type="PROSITE" id="PS50893"/>
    </source>
</evidence>
<name>A0A8D9AMB5_9HEMI</name>
<evidence type="ECO:0000256" key="3">
    <source>
        <dbReference type="ARBA" id="ARBA00022448"/>
    </source>
</evidence>
<evidence type="ECO:0000256" key="6">
    <source>
        <dbReference type="ARBA" id="ARBA00022840"/>
    </source>
</evidence>
<dbReference type="AlphaFoldDB" id="A0A8D9AMB5"/>
<keyword evidence="5" id="KW-0547">Nucleotide-binding</keyword>
<dbReference type="InterPro" id="IPR050352">
    <property type="entry name" value="ABCG_transporters"/>
</dbReference>
<dbReference type="GO" id="GO:0016887">
    <property type="term" value="F:ATP hydrolysis activity"/>
    <property type="evidence" value="ECO:0007669"/>
    <property type="project" value="InterPro"/>
</dbReference>
<evidence type="ECO:0000256" key="2">
    <source>
        <dbReference type="ARBA" id="ARBA00005814"/>
    </source>
</evidence>
<feature type="transmembrane region" description="Helical" evidence="9">
    <location>
        <begin position="367"/>
        <end position="388"/>
    </location>
</feature>
<evidence type="ECO:0000256" key="4">
    <source>
        <dbReference type="ARBA" id="ARBA00022692"/>
    </source>
</evidence>
<evidence type="ECO:0000256" key="8">
    <source>
        <dbReference type="ARBA" id="ARBA00023136"/>
    </source>
</evidence>
<dbReference type="InterPro" id="IPR013525">
    <property type="entry name" value="ABC2_TM"/>
</dbReference>
<evidence type="ECO:0000256" key="5">
    <source>
        <dbReference type="ARBA" id="ARBA00022741"/>
    </source>
</evidence>
<dbReference type="InterPro" id="IPR003439">
    <property type="entry name" value="ABC_transporter-like_ATP-bd"/>
</dbReference>
<evidence type="ECO:0000256" key="1">
    <source>
        <dbReference type="ARBA" id="ARBA00004141"/>
    </source>
</evidence>
<feature type="transmembrane region" description="Helical" evidence="9">
    <location>
        <begin position="400"/>
        <end position="421"/>
    </location>
</feature>
<dbReference type="PANTHER" id="PTHR48041">
    <property type="entry name" value="ABC TRANSPORTER G FAMILY MEMBER 28"/>
    <property type="match status" value="1"/>
</dbReference>
<dbReference type="PROSITE" id="PS50893">
    <property type="entry name" value="ABC_TRANSPORTER_2"/>
    <property type="match status" value="1"/>
</dbReference>
<dbReference type="GO" id="GO:0140359">
    <property type="term" value="F:ABC-type transporter activity"/>
    <property type="evidence" value="ECO:0007669"/>
    <property type="project" value="InterPro"/>
</dbReference>
<evidence type="ECO:0000313" key="11">
    <source>
        <dbReference type="EMBL" id="CAG6767791.1"/>
    </source>
</evidence>
<dbReference type="GO" id="GO:0030659">
    <property type="term" value="C:cytoplasmic vesicle membrane"/>
    <property type="evidence" value="ECO:0007669"/>
    <property type="project" value="TreeGrafter"/>
</dbReference>
<dbReference type="InterPro" id="IPR003593">
    <property type="entry name" value="AAA+_ATPase"/>
</dbReference>
<accession>A0A8D9AMB5</accession>
<dbReference type="Pfam" id="PF19055">
    <property type="entry name" value="ABC2_membrane_7"/>
    <property type="match status" value="1"/>
</dbReference>
<sequence length="623" mass="69505">MLSVNNVVDSFQEGMSTSVNDGLALSWHNLNVWTKPFPPKHKAKAKDQPFQLIKNVSGITKSGALCAIMSPSGAGKTSLLAALNLRVKGLVEGEILLNGCLISRKVMSRISGYVPQKDFIIEELTVLEHMQFMAKLTMDRKTSWIELNETVTRVMENLGINHRRTVQISELSGGQRKRLALAVQLLTEPRILFCDEPTTGLDSYSAMNVVRLLKQLASEGRIVVCAIHQPTSGVFEMFDTVTLLAHGGLLAYHGHVRNVLKHFANMGMECPPSYNSAEFLVSQLSTRSGGKNEYERLEQVRVTAESYKLSSDYETLLTELDAIKSSDAASDATFQHINTIDKVLPPTEFMWLFWRSYIKVRRTYQQYVLRFCLYVLIMLMVSTPFGAIQIDQTGIQNLQGLLYVTMAEVIFGSAYGVLFTFPEEIPVFLRDVGDRVYSPGTYYLAKLLVMLPRVMIETFFYTSIVFWIAELSGGFMASITFSLPVIASAATASAYGCFLSATFESINTASLLSVPMDFVGSTFGGLFIQLRSLPGYMSWIKYTSMFYYTFEALSIHQWKSVASIPCTKANDICLTSGEQVLQSYGLDKDNITLDFSGLIAMFAVFHILGFFALIKRSKDTATY</sequence>
<dbReference type="Pfam" id="PF01061">
    <property type="entry name" value="ABC2_membrane"/>
    <property type="match status" value="1"/>
</dbReference>
<feature type="transmembrane region" description="Helical" evidence="9">
    <location>
        <begin position="442"/>
        <end position="469"/>
    </location>
</feature>
<dbReference type="Gene3D" id="3.40.50.300">
    <property type="entry name" value="P-loop containing nucleotide triphosphate hydrolases"/>
    <property type="match status" value="1"/>
</dbReference>
<dbReference type="InterPro" id="IPR017871">
    <property type="entry name" value="ABC_transporter-like_CS"/>
</dbReference>
<dbReference type="Pfam" id="PF00005">
    <property type="entry name" value="ABC_tran"/>
    <property type="match status" value="1"/>
</dbReference>
<keyword evidence="4 9" id="KW-0812">Transmembrane</keyword>
<feature type="transmembrane region" description="Helical" evidence="9">
    <location>
        <begin position="511"/>
        <end position="530"/>
    </location>
</feature>
<protein>
    <submittedName>
        <fullName evidence="11">Protein scarlet</fullName>
    </submittedName>
</protein>